<accession>A0A1F6AGJ2</accession>
<keyword evidence="1" id="KW-0472">Membrane</keyword>
<dbReference type="Proteomes" id="UP000178759">
    <property type="component" value="Unassembled WGS sequence"/>
</dbReference>
<gene>
    <name evidence="2" type="ORF">A3A79_01410</name>
</gene>
<keyword evidence="1" id="KW-1133">Transmembrane helix</keyword>
<protein>
    <submittedName>
        <fullName evidence="2">Uncharacterized protein</fullName>
    </submittedName>
</protein>
<organism evidence="2 3">
    <name type="scientific">Candidatus Gottesmanbacteria bacterium RIFCSPLOWO2_01_FULL_43_11b</name>
    <dbReference type="NCBI Taxonomy" id="1798392"/>
    <lineage>
        <taxon>Bacteria</taxon>
        <taxon>Candidatus Gottesmaniibacteriota</taxon>
    </lineage>
</organism>
<dbReference type="AlphaFoldDB" id="A0A1F6AGJ2"/>
<comment type="caution">
    <text evidence="2">The sequence shown here is derived from an EMBL/GenBank/DDBJ whole genome shotgun (WGS) entry which is preliminary data.</text>
</comment>
<dbReference type="EMBL" id="MFJV01000001">
    <property type="protein sequence ID" value="OGG23844.1"/>
    <property type="molecule type" value="Genomic_DNA"/>
</dbReference>
<feature type="transmembrane region" description="Helical" evidence="1">
    <location>
        <begin position="48"/>
        <end position="69"/>
    </location>
</feature>
<evidence type="ECO:0000313" key="2">
    <source>
        <dbReference type="EMBL" id="OGG23844.1"/>
    </source>
</evidence>
<keyword evidence="1" id="KW-0812">Transmembrane</keyword>
<sequence length="169" mass="18755">MFGGIQARCINVPKKPTELAGEGGIHIHKYSKQLCYSKSTHMSRTEKIVLYVNLALLYAAMVFGVYLYVVRPKPAENTLPWPKYTGIISCQKLTAVPIDASESANRCFPTITLIDGTLYRLHWIGEGDKLRSLFEKQATVWGELSAEEPEADFDGVINVFEVQSSGATP</sequence>
<name>A0A1F6AGJ2_9BACT</name>
<evidence type="ECO:0000313" key="3">
    <source>
        <dbReference type="Proteomes" id="UP000178759"/>
    </source>
</evidence>
<evidence type="ECO:0000256" key="1">
    <source>
        <dbReference type="SAM" id="Phobius"/>
    </source>
</evidence>
<proteinExistence type="predicted"/>
<dbReference type="STRING" id="1798392.A3A79_01410"/>
<reference evidence="2 3" key="1">
    <citation type="journal article" date="2016" name="Nat. Commun.">
        <title>Thousands of microbial genomes shed light on interconnected biogeochemical processes in an aquifer system.</title>
        <authorList>
            <person name="Anantharaman K."/>
            <person name="Brown C.T."/>
            <person name="Hug L.A."/>
            <person name="Sharon I."/>
            <person name="Castelle C.J."/>
            <person name="Probst A.J."/>
            <person name="Thomas B.C."/>
            <person name="Singh A."/>
            <person name="Wilkins M.J."/>
            <person name="Karaoz U."/>
            <person name="Brodie E.L."/>
            <person name="Williams K.H."/>
            <person name="Hubbard S.S."/>
            <person name="Banfield J.F."/>
        </authorList>
    </citation>
    <scope>NUCLEOTIDE SEQUENCE [LARGE SCALE GENOMIC DNA]</scope>
</reference>